<dbReference type="PROSITE" id="PS50145">
    <property type="entry name" value="ZF_TRAF"/>
    <property type="match status" value="2"/>
</dbReference>
<reference evidence="11 12" key="1">
    <citation type="submission" date="2024-11" db="EMBL/GenBank/DDBJ databases">
        <title>Chromosome-level genome assembly of the freshwater bivalve Anodonta woodiana.</title>
        <authorList>
            <person name="Chen X."/>
        </authorList>
    </citation>
    <scope>NUCLEOTIDE SEQUENCE [LARGE SCALE GENOMIC DNA]</scope>
    <source>
        <strain evidence="11">MN2024</strain>
        <tissue evidence="11">Gills</tissue>
    </source>
</reference>
<dbReference type="Pfam" id="PF00097">
    <property type="entry name" value="zf-C3HC4"/>
    <property type="match status" value="1"/>
</dbReference>
<feature type="domain" description="TRAF-type" evidence="10">
    <location>
        <begin position="172"/>
        <end position="212"/>
    </location>
</feature>
<evidence type="ECO:0000313" key="11">
    <source>
        <dbReference type="EMBL" id="KAL3872159.1"/>
    </source>
</evidence>
<evidence type="ECO:0000256" key="4">
    <source>
        <dbReference type="ARBA" id="ARBA00022737"/>
    </source>
</evidence>
<dbReference type="InterPro" id="IPR008974">
    <property type="entry name" value="TRAF-like"/>
</dbReference>
<gene>
    <name evidence="11" type="ORF">ACJMK2_040106</name>
</gene>
<dbReference type="InterPro" id="IPR018957">
    <property type="entry name" value="Znf_C3HC4_RING-type"/>
</dbReference>
<dbReference type="PROSITE" id="PS00518">
    <property type="entry name" value="ZF_RING_1"/>
    <property type="match status" value="1"/>
</dbReference>
<evidence type="ECO:0000313" key="12">
    <source>
        <dbReference type="Proteomes" id="UP001634394"/>
    </source>
</evidence>
<dbReference type="GO" id="GO:0005737">
    <property type="term" value="C:cytoplasm"/>
    <property type="evidence" value="ECO:0007669"/>
    <property type="project" value="UniProtKB-SubCell"/>
</dbReference>
<dbReference type="GO" id="GO:0008270">
    <property type="term" value="F:zinc ion binding"/>
    <property type="evidence" value="ECO:0007669"/>
    <property type="project" value="UniProtKB-KW"/>
</dbReference>
<comment type="caution">
    <text evidence="11">The sequence shown here is derived from an EMBL/GenBank/DDBJ whole genome shotgun (WGS) entry which is preliminary data.</text>
</comment>
<dbReference type="PANTHER" id="PTHR10131">
    <property type="entry name" value="TNF RECEPTOR ASSOCIATED FACTOR"/>
    <property type="match status" value="1"/>
</dbReference>
<feature type="zinc finger region" description="TRAF-type" evidence="7">
    <location>
        <begin position="119"/>
        <end position="169"/>
    </location>
</feature>
<dbReference type="FunFam" id="3.30.40.10:FF:000189">
    <property type="entry name" value="TNF receptor-associated factor"/>
    <property type="match status" value="1"/>
</dbReference>
<evidence type="ECO:0008006" key="13">
    <source>
        <dbReference type="Google" id="ProtNLM"/>
    </source>
</evidence>
<dbReference type="InterPro" id="IPR002083">
    <property type="entry name" value="MATH/TRAF_dom"/>
</dbReference>
<dbReference type="Gene3D" id="3.30.40.10">
    <property type="entry name" value="Zinc/RING finger domain, C3HC4 (zinc finger)"/>
    <property type="match status" value="3"/>
</dbReference>
<name>A0ABD3WDZ7_SINWO</name>
<dbReference type="Gene3D" id="2.60.210.10">
    <property type="entry name" value="Apoptosis, Tumor Necrosis Factor Receptor Associated Protein 2, Chain A"/>
    <property type="match status" value="1"/>
</dbReference>
<evidence type="ECO:0000256" key="2">
    <source>
        <dbReference type="ARBA" id="ARBA00022490"/>
    </source>
</evidence>
<dbReference type="Gene3D" id="1.20.5.170">
    <property type="match status" value="1"/>
</dbReference>
<keyword evidence="4" id="KW-0677">Repeat</keyword>
<keyword evidence="12" id="KW-1185">Reference proteome</keyword>
<dbReference type="EMBL" id="JBJQND010000007">
    <property type="protein sequence ID" value="KAL3872159.1"/>
    <property type="molecule type" value="Genomic_DNA"/>
</dbReference>
<dbReference type="Pfam" id="PF16673">
    <property type="entry name" value="TRAF_BIRC3_bd"/>
    <property type="match status" value="1"/>
</dbReference>
<dbReference type="InterPro" id="IPR032070">
    <property type="entry name" value="TRAF_BIRC3-bd"/>
</dbReference>
<evidence type="ECO:0000256" key="6">
    <source>
        <dbReference type="ARBA" id="ARBA00022833"/>
    </source>
</evidence>
<dbReference type="SUPFAM" id="SSF57850">
    <property type="entry name" value="RING/U-box"/>
    <property type="match status" value="1"/>
</dbReference>
<dbReference type="InterPro" id="IPR049342">
    <property type="entry name" value="TRAF1-6_MATH_dom"/>
</dbReference>
<dbReference type="PIRSF" id="PIRSF015614">
    <property type="entry name" value="TRAF"/>
    <property type="match status" value="1"/>
</dbReference>
<keyword evidence="5 7" id="KW-0863">Zinc-finger</keyword>
<evidence type="ECO:0000256" key="5">
    <source>
        <dbReference type="ARBA" id="ARBA00022771"/>
    </source>
</evidence>
<proteinExistence type="predicted"/>
<dbReference type="InterPro" id="IPR001841">
    <property type="entry name" value="Znf_RING"/>
</dbReference>
<evidence type="ECO:0000256" key="1">
    <source>
        <dbReference type="ARBA" id="ARBA00004496"/>
    </source>
</evidence>
<dbReference type="InterPro" id="IPR013083">
    <property type="entry name" value="Znf_RING/FYVE/PHD"/>
</dbReference>
<evidence type="ECO:0000256" key="7">
    <source>
        <dbReference type="PROSITE-ProRule" id="PRU00207"/>
    </source>
</evidence>
<keyword evidence="6 7" id="KW-0862">Zinc</keyword>
<dbReference type="Pfam" id="PF02176">
    <property type="entry name" value="zf-TRAF"/>
    <property type="match status" value="1"/>
</dbReference>
<evidence type="ECO:0000256" key="3">
    <source>
        <dbReference type="ARBA" id="ARBA00022723"/>
    </source>
</evidence>
<evidence type="ECO:0000259" key="10">
    <source>
        <dbReference type="PROSITE" id="PS50145"/>
    </source>
</evidence>
<dbReference type="Pfam" id="PF21355">
    <property type="entry name" value="TRAF-mep_MATH"/>
    <property type="match status" value="1"/>
</dbReference>
<dbReference type="InterPro" id="IPR012227">
    <property type="entry name" value="TNF_rcpt-assoc_TRAF_met"/>
</dbReference>
<dbReference type="SMART" id="SM00061">
    <property type="entry name" value="MATH"/>
    <property type="match status" value="1"/>
</dbReference>
<organism evidence="11 12">
    <name type="scientific">Sinanodonta woodiana</name>
    <name type="common">Chinese pond mussel</name>
    <name type="synonym">Anodonta woodiana</name>
    <dbReference type="NCBI Taxonomy" id="1069815"/>
    <lineage>
        <taxon>Eukaryota</taxon>
        <taxon>Metazoa</taxon>
        <taxon>Spiralia</taxon>
        <taxon>Lophotrochozoa</taxon>
        <taxon>Mollusca</taxon>
        <taxon>Bivalvia</taxon>
        <taxon>Autobranchia</taxon>
        <taxon>Heteroconchia</taxon>
        <taxon>Palaeoheterodonta</taxon>
        <taxon>Unionida</taxon>
        <taxon>Unionoidea</taxon>
        <taxon>Unionidae</taxon>
        <taxon>Unioninae</taxon>
        <taxon>Sinanodonta</taxon>
    </lineage>
</organism>
<evidence type="ECO:0000259" key="9">
    <source>
        <dbReference type="PROSITE" id="PS50144"/>
    </source>
</evidence>
<dbReference type="InterPro" id="IPR001293">
    <property type="entry name" value="Znf_TRAF"/>
</dbReference>
<dbReference type="Proteomes" id="UP001634394">
    <property type="component" value="Unassembled WGS sequence"/>
</dbReference>
<feature type="domain" description="MATH" evidence="9">
    <location>
        <begin position="391"/>
        <end position="537"/>
    </location>
</feature>
<accession>A0ABD3WDZ7</accession>
<dbReference type="SUPFAM" id="SSF49599">
    <property type="entry name" value="TRAF domain-like"/>
    <property type="match status" value="3"/>
</dbReference>
<comment type="subcellular location">
    <subcellularLocation>
        <location evidence="1">Cytoplasm</location>
    </subcellularLocation>
</comment>
<feature type="zinc finger region" description="TRAF-type" evidence="7">
    <location>
        <begin position="172"/>
        <end position="212"/>
    </location>
</feature>
<keyword evidence="3 7" id="KW-0479">Metal-binding</keyword>
<keyword evidence="2" id="KW-0963">Cytoplasm</keyword>
<dbReference type="PROSITE" id="PS50144">
    <property type="entry name" value="MATH"/>
    <property type="match status" value="1"/>
</dbReference>
<evidence type="ECO:0000259" key="8">
    <source>
        <dbReference type="PROSITE" id="PS50089"/>
    </source>
</evidence>
<dbReference type="SMART" id="SM00184">
    <property type="entry name" value="RING"/>
    <property type="match status" value="1"/>
</dbReference>
<feature type="domain" description="TRAF-type" evidence="10">
    <location>
        <begin position="119"/>
        <end position="169"/>
    </location>
</feature>
<dbReference type="AlphaFoldDB" id="A0ABD3WDZ7"/>
<dbReference type="PROSITE" id="PS50089">
    <property type="entry name" value="ZF_RING_2"/>
    <property type="match status" value="1"/>
</dbReference>
<dbReference type="PANTHER" id="PTHR10131:SF138">
    <property type="entry name" value="RE66324P"/>
    <property type="match status" value="1"/>
</dbReference>
<feature type="domain" description="RING-type" evidence="8">
    <location>
        <begin position="26"/>
        <end position="66"/>
    </location>
</feature>
<dbReference type="FunFam" id="2.60.210.10:FF:000021">
    <property type="entry name" value="Tumor necrosis factor receptor-associated factor 2"/>
    <property type="match status" value="1"/>
</dbReference>
<dbReference type="InterPro" id="IPR017907">
    <property type="entry name" value="Znf_RING_CS"/>
</dbReference>
<sequence>MAVPDYIGGYPTNLFIQKDFDKKFLCSLCNKILRDPIQSFCGHRFCKGCIDKVFSSGQEMKCPHCQQEGIGEEEYSILRADQMYPDNAVKREMSRIKVQCVNVSKGCSWQGVFKDYEDHASQCPYQLVQCPQCSNSVAQLELDEHATKKCPKRPVVCKHCGQQSTNAELSEHSKTCPKHPLRCEQCKTKNIPRDKLKDHQENECPNRKFTCPVDGQLVEGNRLQKHVEEAAGNHLVFVMRQGDITNQRINQLEEKVNTLTGSESLLLARQLQSTADKINQIEQFVGSLASHPLTGNGLQGQLVPSSEMQIRVRQLEVKTDTFEGIVTTLHRDIEQCITTLETIDRQRKVDKEMIEANERKIRSLERTLALKDMTIMDLDARIQSLEYASYDGILLWRIPEFSKHRLESQRGKTLSIYSPAFYTSRTGYKMCIRLYPNGDGMGKGSHMSLFFVLMRGPYDALLSWPFMQRVTFMLIDQNNREHVIDSFRPDPASSSFKRPTSDMNIASGCPLFIPHKRLDDPTYGYLKEDTMFIKTVVDVANLPLLNDSKRPADVPSTKKHSG</sequence>
<protein>
    <recommendedName>
        <fullName evidence="13">TNF receptor-associated factor</fullName>
    </recommendedName>
</protein>